<dbReference type="EMBL" id="AP011532">
    <property type="protein sequence ID" value="BAI61036.1"/>
    <property type="molecule type" value="Genomic_DNA"/>
</dbReference>
<dbReference type="STRING" id="304371.MCP_0964"/>
<protein>
    <submittedName>
        <fullName evidence="1">Uncharacterized protein</fullName>
    </submittedName>
</protein>
<evidence type="ECO:0000313" key="1">
    <source>
        <dbReference type="EMBL" id="BAI61036.1"/>
    </source>
</evidence>
<organism evidence="1 2">
    <name type="scientific">Methanocella paludicola (strain DSM 17711 / JCM 13418 / NBRC 101707 / SANAE)</name>
    <dbReference type="NCBI Taxonomy" id="304371"/>
    <lineage>
        <taxon>Archaea</taxon>
        <taxon>Methanobacteriati</taxon>
        <taxon>Methanobacteriota</taxon>
        <taxon>Stenosarchaea group</taxon>
        <taxon>Methanomicrobia</taxon>
        <taxon>Methanocellales</taxon>
        <taxon>Methanocellaceae</taxon>
        <taxon>Methanocella</taxon>
    </lineage>
</organism>
<dbReference type="GeneID" id="8680990"/>
<accession>D1YX64</accession>
<dbReference type="PATRIC" id="fig|304371.9.peg.993"/>
<keyword evidence="2" id="KW-1185">Reference proteome</keyword>
<dbReference type="AlphaFoldDB" id="D1YX64"/>
<reference evidence="1 2" key="1">
    <citation type="journal article" date="2007" name="Appl. Environ. Microbiol.">
        <title>Isolation of key methanogens for global methane emission from rice paddy fields: a novel isolate affiliated with the clone cluster rice cluster I.</title>
        <authorList>
            <person name="Sakai S."/>
            <person name="Imachi H."/>
            <person name="Sekiguchi Y."/>
            <person name="Ohashi A."/>
            <person name="Harada H."/>
            <person name="Kamagata Y."/>
        </authorList>
    </citation>
    <scope>NUCLEOTIDE SEQUENCE [LARGE SCALE GENOMIC DNA]</scope>
    <source>
        <strain evidence="2">DSM 17711 / JCM 13418 / NBRC 101707 / SANAE</strain>
    </source>
</reference>
<dbReference type="KEGG" id="mpd:MCP_0964"/>
<name>D1YX64_METPS</name>
<dbReference type="InParanoid" id="D1YX64"/>
<reference evidence="1 2" key="2">
    <citation type="journal article" date="2008" name="Int. J. Syst. Evol. Microbiol.">
        <title>Methanocella paludicola gen. nov., sp. nov., a methane-producing archaeon, the first isolate of the lineage 'Rice Cluster I', and proposal of the new archaeal order Methanocellales ord. nov.</title>
        <authorList>
            <person name="Sakai S."/>
            <person name="Imachi H."/>
            <person name="Hanada S."/>
            <person name="Ohashi A."/>
            <person name="Harada H."/>
            <person name="Kamagata Y."/>
        </authorList>
    </citation>
    <scope>NUCLEOTIDE SEQUENCE [LARGE SCALE GENOMIC DNA]</scope>
    <source>
        <strain evidence="2">DSM 17711 / JCM 13418 / NBRC 101707 / SANAE</strain>
    </source>
</reference>
<dbReference type="RefSeq" id="WP_012899715.1">
    <property type="nucleotide sequence ID" value="NC_013665.1"/>
</dbReference>
<sequence>MEINADKFIKIMKENFNFKIVNTELGPGIKMDKFSAFIFSSITGAGYLDNPVFPFTPKGLTKLFYNSLDYKFVTGLFDNTTLKNTPYNLYLGRKYLFNNDKIIVPVEFNRELELQNKLKTFYEKIGVNSTDYIIQRIEKSKNGNGMEPFLEYLTCEYFKKEKYIVETQIPLSHSYGTPDFGGYRSIKYNNFINTYHIPLNCINILELSLIRLGFKNLCNEYIIEDNNFIVGEAKTSTKEMTKQLDKYLSTGLFCKGYEIYTSKIKLSKKFYGLIYIDNNYKLKAIEPTENFIIDEKYHRKYDDWISNYFKYYLIANLTNDEFNDFYIEYNHKKISSTWDIVQFINRLTYKEIIDMIPRL</sequence>
<reference evidence="2" key="3">
    <citation type="journal article" date="2011" name="PLoS ONE">
        <title>Genome sequence of a mesophilic hydrogenotrophic methanogen Methanocella paludicola, the first cultivated representative of the order Methanocellales.</title>
        <authorList>
            <person name="Sakai S."/>
            <person name="Takaki Y."/>
            <person name="Shimamura S."/>
            <person name="Sekine M."/>
            <person name="Tajima T."/>
            <person name="Kosugi H."/>
            <person name="Ichikawa N."/>
            <person name="Tasumi E."/>
            <person name="Hiraki A.T."/>
            <person name="Shimizu A."/>
            <person name="Kato Y."/>
            <person name="Nishiko R."/>
            <person name="Mori K."/>
            <person name="Fujita N."/>
            <person name="Imachi H."/>
            <person name="Takai K."/>
        </authorList>
    </citation>
    <scope>NUCLEOTIDE SEQUENCE [LARGE SCALE GENOMIC DNA]</scope>
    <source>
        <strain evidence="2">DSM 17711 / JCM 13418 / NBRC 101707 / SANAE</strain>
    </source>
</reference>
<evidence type="ECO:0000313" key="2">
    <source>
        <dbReference type="Proteomes" id="UP000001882"/>
    </source>
</evidence>
<proteinExistence type="predicted"/>
<gene>
    <name evidence="1" type="ordered locus">MCP_0964</name>
</gene>
<dbReference type="Proteomes" id="UP000001882">
    <property type="component" value="Chromosome"/>
</dbReference>